<dbReference type="Pfam" id="PF23976">
    <property type="entry name" value="DUF7302"/>
    <property type="match status" value="1"/>
</dbReference>
<dbReference type="InterPro" id="IPR055726">
    <property type="entry name" value="DUF7302"/>
</dbReference>
<sequence length="55" mass="5887">MVALTAPNGVEVEVPEHSRERLLALGYAEARTEPKPKAAPRKRPAKPKAAGGRGR</sequence>
<dbReference type="AlphaFoldDB" id="C7N6N9"/>
<accession>C7N6N9</accession>
<protein>
    <submittedName>
        <fullName evidence="2">Uncharacterized protein</fullName>
    </submittedName>
</protein>
<keyword evidence="3" id="KW-1185">Reference proteome</keyword>
<dbReference type="RefSeq" id="WP_012798676.1">
    <property type="nucleotide sequence ID" value="NC_013165.1"/>
</dbReference>
<evidence type="ECO:0000313" key="3">
    <source>
        <dbReference type="Proteomes" id="UP000002026"/>
    </source>
</evidence>
<dbReference type="EMBL" id="CP001684">
    <property type="protein sequence ID" value="ACV22574.1"/>
    <property type="molecule type" value="Genomic_DNA"/>
</dbReference>
<dbReference type="STRING" id="471855.Shel_15550"/>
<organism evidence="2 3">
    <name type="scientific">Slackia heliotrinireducens (strain ATCC 29202 / DSM 20476 / NCTC 11029 / RHS 1)</name>
    <name type="common">Peptococcus heliotrinreducens</name>
    <dbReference type="NCBI Taxonomy" id="471855"/>
    <lineage>
        <taxon>Bacteria</taxon>
        <taxon>Bacillati</taxon>
        <taxon>Actinomycetota</taxon>
        <taxon>Coriobacteriia</taxon>
        <taxon>Eggerthellales</taxon>
        <taxon>Eggerthellaceae</taxon>
        <taxon>Slackia</taxon>
    </lineage>
</organism>
<feature type="region of interest" description="Disordered" evidence="1">
    <location>
        <begin position="27"/>
        <end position="55"/>
    </location>
</feature>
<dbReference type="Proteomes" id="UP000002026">
    <property type="component" value="Chromosome"/>
</dbReference>
<reference evidence="2 3" key="1">
    <citation type="journal article" date="2009" name="Stand. Genomic Sci.">
        <title>Complete genome sequence of Slackia heliotrinireducens type strain (RHS 1).</title>
        <authorList>
            <person name="Pukall R."/>
            <person name="Lapidus A."/>
            <person name="Nolan M."/>
            <person name="Copeland A."/>
            <person name="Glavina Del Rio T."/>
            <person name="Lucas S."/>
            <person name="Chen F."/>
            <person name="Tice H."/>
            <person name="Cheng J.F."/>
            <person name="Chertkov O."/>
            <person name="Bruce D."/>
            <person name="Goodwin L."/>
            <person name="Kuske C."/>
            <person name="Brettin T."/>
            <person name="Detter J.C."/>
            <person name="Han C."/>
            <person name="Pitluck S."/>
            <person name="Pati A."/>
            <person name="Mavrommatis K."/>
            <person name="Ivanova N."/>
            <person name="Ovchinnikova G."/>
            <person name="Chen A."/>
            <person name="Palaniappan K."/>
            <person name="Schneider S."/>
            <person name="Rohde M."/>
            <person name="Chain P."/>
            <person name="D'haeseleer P."/>
            <person name="Goker M."/>
            <person name="Bristow J."/>
            <person name="Eisen J.A."/>
            <person name="Markowitz V."/>
            <person name="Kyrpides N.C."/>
            <person name="Klenk H.P."/>
            <person name="Hugenholtz P."/>
        </authorList>
    </citation>
    <scope>NUCLEOTIDE SEQUENCE [LARGE SCALE GENOMIC DNA]</scope>
    <source>
        <strain evidence="3">ATCC 29202 / DSM 20476 / NCTC 11029 / RHS 1</strain>
    </source>
</reference>
<dbReference type="HOGENOM" id="CLU_3030024_0_0_11"/>
<evidence type="ECO:0000256" key="1">
    <source>
        <dbReference type="SAM" id="MobiDB-lite"/>
    </source>
</evidence>
<evidence type="ECO:0000313" key="2">
    <source>
        <dbReference type="EMBL" id="ACV22574.1"/>
    </source>
</evidence>
<dbReference type="KEGG" id="shi:Shel_15550"/>
<proteinExistence type="predicted"/>
<name>C7N6N9_SLAHD</name>
<gene>
    <name evidence="2" type="ordered locus">Shel_15550</name>
</gene>